<name>A0A7V8SWJ7_9BACT</name>
<keyword evidence="3" id="KW-1185">Reference proteome</keyword>
<evidence type="ECO:0000256" key="1">
    <source>
        <dbReference type="SAM" id="Coils"/>
    </source>
</evidence>
<sequence length="597" mass="66286">EAQAAAAEALRSELPRWLAPQFEQLTHDLTERLSREALAERSENAEKLDTATDSLKATCRQAEEAAADLKACAEQAEAQIAARADSATRSLEEIAKQQEQTAKAQRDGFEAKAVEMQQQVTSALTAAQSSWREQLSKEVAAAESQASGRLETTFAEAQDRAAGGLNRHLRSLLVEFQQETARHAAALSESSQAAEAEWTQRRSELRRESESLVEQINLGIRCTFDEAANKAREEFERQIQEMLQPHITQAEEAIHRLAGSRSLVDAALTLQQERIRVSADEAFAESLVHFRKNLGSVEQMLRESSQSITAQSLAELEGRIGDLRHEVVEELLKSAEWYEKKAHTQMQSHSERAVEHTANQLREKAREISSAFATELDHSSRNFLGHTQTQMQDAVHDSFERVRALFAEAADTTTAAFIDEIRSTARQELGGYQEELERSTAQERSELARQVSSEQASFLRRFQESLGGVLQAGVAEAQKSVSEGFAPLLEQLKTMTDAQQQEMKEVYERIGEQAALQHKTRLESVSNQWLLATVSSLDHQSREMISGIAATTEERLRAACAQVFEGMGDSLRQRLSEIAKNFAEPPSPLAKGASTGD</sequence>
<evidence type="ECO:0000313" key="3">
    <source>
        <dbReference type="Proteomes" id="UP000567293"/>
    </source>
</evidence>
<keyword evidence="1" id="KW-0175">Coiled coil</keyword>
<feature type="coiled-coil region" evidence="1">
    <location>
        <begin position="45"/>
        <end position="79"/>
    </location>
</feature>
<dbReference type="Proteomes" id="UP000567293">
    <property type="component" value="Unassembled WGS sequence"/>
</dbReference>
<accession>A0A7V8SWJ7</accession>
<gene>
    <name evidence="2" type="ORF">HRJ53_08485</name>
</gene>
<dbReference type="EMBL" id="JACDQQ010000822">
    <property type="protein sequence ID" value="MBA0085019.1"/>
    <property type="molecule type" value="Genomic_DNA"/>
</dbReference>
<dbReference type="AlphaFoldDB" id="A0A7V8SWJ7"/>
<comment type="caution">
    <text evidence="2">The sequence shown here is derived from an EMBL/GenBank/DDBJ whole genome shotgun (WGS) entry which is preliminary data.</text>
</comment>
<reference evidence="2" key="1">
    <citation type="submission" date="2020-06" db="EMBL/GenBank/DDBJ databases">
        <title>Legume-microbial interactions unlock mineral nutrients during tropical forest succession.</title>
        <authorList>
            <person name="Epihov D.Z."/>
        </authorList>
    </citation>
    <scope>NUCLEOTIDE SEQUENCE [LARGE SCALE GENOMIC DNA]</scope>
    <source>
        <strain evidence="2">Pan2503</strain>
    </source>
</reference>
<feature type="non-terminal residue" evidence="2">
    <location>
        <position position="1"/>
    </location>
</feature>
<organism evidence="2 3">
    <name type="scientific">Candidatus Acidiferrum panamense</name>
    <dbReference type="NCBI Taxonomy" id="2741543"/>
    <lineage>
        <taxon>Bacteria</taxon>
        <taxon>Pseudomonadati</taxon>
        <taxon>Acidobacteriota</taxon>
        <taxon>Terriglobia</taxon>
        <taxon>Candidatus Acidiferrales</taxon>
        <taxon>Candidatus Acidiferrum</taxon>
    </lineage>
</organism>
<protein>
    <submittedName>
        <fullName evidence="2">Uncharacterized protein</fullName>
    </submittedName>
</protein>
<proteinExistence type="predicted"/>
<evidence type="ECO:0000313" key="2">
    <source>
        <dbReference type="EMBL" id="MBA0085019.1"/>
    </source>
</evidence>